<sequence length="59" mass="6467">MMGNPSSTTTTENSALVTTATKAMNAAIEGIQRKLKRNRNMVMGESLLKFIQGRKGRPQ</sequence>
<evidence type="ECO:0000313" key="2">
    <source>
        <dbReference type="Proteomes" id="UP000288805"/>
    </source>
</evidence>
<protein>
    <submittedName>
        <fullName evidence="1">Uncharacterized protein</fullName>
    </submittedName>
</protein>
<comment type="caution">
    <text evidence="1">The sequence shown here is derived from an EMBL/GenBank/DDBJ whole genome shotgun (WGS) entry which is preliminary data.</text>
</comment>
<name>A0A438H254_VITVI</name>
<evidence type="ECO:0000313" key="1">
    <source>
        <dbReference type="EMBL" id="RVW78357.1"/>
    </source>
</evidence>
<gene>
    <name evidence="1" type="ORF">CK203_047720</name>
</gene>
<reference evidence="1 2" key="1">
    <citation type="journal article" date="2018" name="PLoS Genet.">
        <title>Population sequencing reveals clonal diversity and ancestral inbreeding in the grapevine cultivar Chardonnay.</title>
        <authorList>
            <person name="Roach M.J."/>
            <person name="Johnson D.L."/>
            <person name="Bohlmann J."/>
            <person name="van Vuuren H.J."/>
            <person name="Jones S.J."/>
            <person name="Pretorius I.S."/>
            <person name="Schmidt S.A."/>
            <person name="Borneman A.R."/>
        </authorList>
    </citation>
    <scope>NUCLEOTIDE SEQUENCE [LARGE SCALE GENOMIC DNA]</scope>
    <source>
        <strain evidence="2">cv. Chardonnay</strain>
        <tissue evidence="1">Leaf</tissue>
    </source>
</reference>
<organism evidence="1 2">
    <name type="scientific">Vitis vinifera</name>
    <name type="common">Grape</name>
    <dbReference type="NCBI Taxonomy" id="29760"/>
    <lineage>
        <taxon>Eukaryota</taxon>
        <taxon>Viridiplantae</taxon>
        <taxon>Streptophyta</taxon>
        <taxon>Embryophyta</taxon>
        <taxon>Tracheophyta</taxon>
        <taxon>Spermatophyta</taxon>
        <taxon>Magnoliopsida</taxon>
        <taxon>eudicotyledons</taxon>
        <taxon>Gunneridae</taxon>
        <taxon>Pentapetalae</taxon>
        <taxon>rosids</taxon>
        <taxon>Vitales</taxon>
        <taxon>Vitaceae</taxon>
        <taxon>Viteae</taxon>
        <taxon>Vitis</taxon>
    </lineage>
</organism>
<dbReference type="AlphaFoldDB" id="A0A438H254"/>
<dbReference type="Proteomes" id="UP000288805">
    <property type="component" value="Unassembled WGS sequence"/>
</dbReference>
<dbReference type="EMBL" id="QGNW01000297">
    <property type="protein sequence ID" value="RVW78357.1"/>
    <property type="molecule type" value="Genomic_DNA"/>
</dbReference>
<proteinExistence type="predicted"/>
<accession>A0A438H254</accession>